<feature type="coiled-coil region" evidence="1">
    <location>
        <begin position="277"/>
        <end position="339"/>
    </location>
</feature>
<dbReference type="Pfam" id="PF21884">
    <property type="entry name" value="ZUO1-like_ZHD"/>
    <property type="match status" value="1"/>
</dbReference>
<dbReference type="CDD" id="cd23953">
    <property type="entry name" value="zuotin_NTD"/>
    <property type="match status" value="1"/>
</dbReference>
<dbReference type="SMART" id="SM00717">
    <property type="entry name" value="SANT"/>
    <property type="match status" value="2"/>
</dbReference>
<dbReference type="PROSITE" id="PS00636">
    <property type="entry name" value="DNAJ_1"/>
    <property type="match status" value="1"/>
</dbReference>
<dbReference type="PANTHER" id="PTHR43999:SF1">
    <property type="entry name" value="DNAJ HOMOLOG SUBFAMILY C MEMBER 2"/>
    <property type="match status" value="1"/>
</dbReference>
<dbReference type="InterPro" id="IPR036869">
    <property type="entry name" value="J_dom_sf"/>
</dbReference>
<dbReference type="Pfam" id="PF00249">
    <property type="entry name" value="Myb_DNA-binding"/>
    <property type="match status" value="1"/>
</dbReference>
<feature type="domain" description="J" evidence="2">
    <location>
        <begin position="102"/>
        <end position="172"/>
    </location>
</feature>
<evidence type="ECO:0000313" key="4">
    <source>
        <dbReference type="EMBL" id="ORX66936.1"/>
    </source>
</evidence>
<dbReference type="PROSITE" id="PS50090">
    <property type="entry name" value="MYB_LIKE"/>
    <property type="match status" value="2"/>
</dbReference>
<accession>A0A1Y1W123</accession>
<keyword evidence="5" id="KW-1185">Reference proteome</keyword>
<dbReference type="Pfam" id="PF00226">
    <property type="entry name" value="DnaJ"/>
    <property type="match status" value="1"/>
</dbReference>
<dbReference type="RefSeq" id="XP_040740895.1">
    <property type="nucleotide sequence ID" value="XM_040890620.1"/>
</dbReference>
<dbReference type="InterPro" id="IPR054076">
    <property type="entry name" value="ZUO1-like_ZHD"/>
</dbReference>
<evidence type="ECO:0000313" key="5">
    <source>
        <dbReference type="Proteomes" id="UP000193922"/>
    </source>
</evidence>
<dbReference type="Proteomes" id="UP000193922">
    <property type="component" value="Unassembled WGS sequence"/>
</dbReference>
<dbReference type="CDD" id="cd06257">
    <property type="entry name" value="DnaJ"/>
    <property type="match status" value="1"/>
</dbReference>
<dbReference type="SMART" id="SM00271">
    <property type="entry name" value="DnaJ"/>
    <property type="match status" value="1"/>
</dbReference>
<keyword evidence="1" id="KW-0175">Coiled coil</keyword>
<dbReference type="STRING" id="61395.A0A1Y1W123"/>
<dbReference type="InterPro" id="IPR044634">
    <property type="entry name" value="Zuotin/DnaJC2"/>
</dbReference>
<sequence length="608" mass="69824">MEFTLQPVPASFDTAQCKAVVHAGISEPAVGHVDAVGSHYKSYLRRREHNLTELDDYDTHILPAQLERARLDADSAAAEKFIVDPADPQLLYLDPIRWKEQDHYRVLGLGSLRHRATPAQIKKAHHQRALEFHPDKRAALGNAHDDNFFKCVQKAYEVLSDPIKRRQYDSVDPAISDELPKAKLDDVQSFFDTYGSVFEREGRFSKRQPVPSLGDFDAPREQVEAFYRFWTGFDSWRSYEYLDKEKEATENREEKRRKDNKRITTLVEQAMAADPRIEKYKEEERKEKELKRIARETAAKKAEMEKQKAEEEKRRIALAKEEEERKQAAEEKRMHKKAVRELYQAVSYLVNNTQQTTSMTRTSRESEVDMLLDSLSHEATVKLRDALRECKNDHSKIQALTATAITSIIEKNPAVAISFSSFRDRQLKQAGQVSASKQREWTAEELELLIKATNKFPGGTLNRWETIGKWLSQHGGFPRRSGDELLHKTNELRKGSRTGGGMLVKELQNKKANHDDERMANEASIRYDGPVLQKAAEKKETKPERPWAPQEQTQLERALQAYPPSYKAPDRWDKIAEAVVGRTKKECKLRVKYLAEQVRAKKAAAAGA</sequence>
<dbReference type="GO" id="GO:0043022">
    <property type="term" value="F:ribosome binding"/>
    <property type="evidence" value="ECO:0007669"/>
    <property type="project" value="InterPro"/>
</dbReference>
<evidence type="ECO:0000259" key="3">
    <source>
        <dbReference type="PROSITE" id="PS50090"/>
    </source>
</evidence>
<dbReference type="InterPro" id="IPR001623">
    <property type="entry name" value="DnaJ_domain"/>
</dbReference>
<dbReference type="AlphaFoldDB" id="A0A1Y1W123"/>
<reference evidence="4 5" key="1">
    <citation type="submission" date="2016-07" db="EMBL/GenBank/DDBJ databases">
        <title>Pervasive Adenine N6-methylation of Active Genes in Fungi.</title>
        <authorList>
            <consortium name="DOE Joint Genome Institute"/>
            <person name="Mondo S.J."/>
            <person name="Dannebaum R.O."/>
            <person name="Kuo R.C."/>
            <person name="Labutti K."/>
            <person name="Haridas S."/>
            <person name="Kuo A."/>
            <person name="Salamov A."/>
            <person name="Ahrendt S.R."/>
            <person name="Lipzen A."/>
            <person name="Sullivan W."/>
            <person name="Andreopoulos W.B."/>
            <person name="Clum A."/>
            <person name="Lindquist E."/>
            <person name="Daum C."/>
            <person name="Ramamoorthy G.K."/>
            <person name="Gryganskyi A."/>
            <person name="Culley D."/>
            <person name="Magnuson J.K."/>
            <person name="James T.Y."/>
            <person name="O'Malley M.A."/>
            <person name="Stajich J.E."/>
            <person name="Spatafora J.W."/>
            <person name="Visel A."/>
            <person name="Grigoriev I.V."/>
        </authorList>
    </citation>
    <scope>NUCLEOTIDE SEQUENCE [LARGE SCALE GENOMIC DNA]</scope>
    <source>
        <strain evidence="4 5">ATCC 12442</strain>
    </source>
</reference>
<dbReference type="EMBL" id="MCFD01000014">
    <property type="protein sequence ID" value="ORX66936.1"/>
    <property type="molecule type" value="Genomic_DNA"/>
</dbReference>
<organism evidence="4 5">
    <name type="scientific">Linderina pennispora</name>
    <dbReference type="NCBI Taxonomy" id="61395"/>
    <lineage>
        <taxon>Eukaryota</taxon>
        <taxon>Fungi</taxon>
        <taxon>Fungi incertae sedis</taxon>
        <taxon>Zoopagomycota</taxon>
        <taxon>Kickxellomycotina</taxon>
        <taxon>Kickxellomycetes</taxon>
        <taxon>Kickxellales</taxon>
        <taxon>Kickxellaceae</taxon>
        <taxon>Linderina</taxon>
    </lineage>
</organism>
<dbReference type="GO" id="GO:0030544">
    <property type="term" value="F:Hsp70 protein binding"/>
    <property type="evidence" value="ECO:0007669"/>
    <property type="project" value="InterPro"/>
</dbReference>
<dbReference type="SUPFAM" id="SSF46689">
    <property type="entry name" value="Homeodomain-like"/>
    <property type="match status" value="2"/>
</dbReference>
<dbReference type="SUPFAM" id="SSF46565">
    <property type="entry name" value="Chaperone J-domain"/>
    <property type="match status" value="1"/>
</dbReference>
<dbReference type="GO" id="GO:0005829">
    <property type="term" value="C:cytosol"/>
    <property type="evidence" value="ECO:0007669"/>
    <property type="project" value="TreeGrafter"/>
</dbReference>
<proteinExistence type="predicted"/>
<feature type="domain" description="Myb-like" evidence="3">
    <location>
        <begin position="433"/>
        <end position="493"/>
    </location>
</feature>
<protein>
    <submittedName>
        <fullName evidence="4">DnaJ-domain-containing protein</fullName>
    </submittedName>
</protein>
<dbReference type="InterPro" id="IPR018253">
    <property type="entry name" value="DnaJ_domain_CS"/>
</dbReference>
<evidence type="ECO:0000256" key="1">
    <source>
        <dbReference type="SAM" id="Coils"/>
    </source>
</evidence>
<dbReference type="OrthoDB" id="1690618at2759"/>
<dbReference type="GO" id="GO:0051083">
    <property type="term" value="P:'de novo' cotranslational protein folding"/>
    <property type="evidence" value="ECO:0007669"/>
    <property type="project" value="InterPro"/>
</dbReference>
<dbReference type="InterPro" id="IPR001005">
    <property type="entry name" value="SANT/Myb"/>
</dbReference>
<name>A0A1Y1W123_9FUNG</name>
<dbReference type="CDD" id="cd00167">
    <property type="entry name" value="SANT"/>
    <property type="match status" value="2"/>
</dbReference>
<comment type="caution">
    <text evidence="4">The sequence shown here is derived from an EMBL/GenBank/DDBJ whole genome shotgun (WGS) entry which is preliminary data.</text>
</comment>
<dbReference type="InterPro" id="IPR009057">
    <property type="entry name" value="Homeodomain-like_sf"/>
</dbReference>
<dbReference type="PANTHER" id="PTHR43999">
    <property type="entry name" value="DNAJ HOMOLOG SUBFAMILY C MEMBER 2"/>
    <property type="match status" value="1"/>
</dbReference>
<gene>
    <name evidence="4" type="ORF">DL89DRAFT_295275</name>
</gene>
<feature type="domain" description="Myb-like" evidence="3">
    <location>
        <begin position="539"/>
        <end position="595"/>
    </location>
</feature>
<dbReference type="GeneID" id="63807268"/>
<evidence type="ECO:0000259" key="2">
    <source>
        <dbReference type="PROSITE" id="PS50076"/>
    </source>
</evidence>
<dbReference type="Gene3D" id="1.10.10.60">
    <property type="entry name" value="Homeodomain-like"/>
    <property type="match status" value="2"/>
</dbReference>
<dbReference type="PROSITE" id="PS50076">
    <property type="entry name" value="DNAJ_2"/>
    <property type="match status" value="1"/>
</dbReference>
<dbReference type="Pfam" id="PF23082">
    <property type="entry name" value="Myb_DNA-binding_2"/>
    <property type="match status" value="1"/>
</dbReference>
<dbReference type="GO" id="GO:0006450">
    <property type="term" value="P:regulation of translational fidelity"/>
    <property type="evidence" value="ECO:0007669"/>
    <property type="project" value="InterPro"/>
</dbReference>
<dbReference type="Gene3D" id="1.10.287.110">
    <property type="entry name" value="DnaJ domain"/>
    <property type="match status" value="1"/>
</dbReference>